<dbReference type="RefSeq" id="WP_230628863.1">
    <property type="nucleotide sequence ID" value="NZ_CP009530.1"/>
</dbReference>
<dbReference type="AlphaFoldDB" id="A0A0E3R5N3"/>
<dbReference type="Proteomes" id="UP000033079">
    <property type="component" value="Chromosome"/>
</dbReference>
<dbReference type="PANTHER" id="PTHR30195">
    <property type="entry name" value="TYPE I SITE-SPECIFIC DEOXYRIBONUCLEASE PROTEIN SUBUNIT M AND R"/>
    <property type="match status" value="1"/>
</dbReference>
<feature type="domain" description="Helicase ATP-binding" evidence="2">
    <location>
        <begin position="1"/>
        <end position="138"/>
    </location>
</feature>
<dbReference type="GO" id="GO:0120545">
    <property type="term" value="F:nucleic acid conformation isomerase activity"/>
    <property type="evidence" value="ECO:0007669"/>
    <property type="project" value="UniProtKB-ARBA"/>
</dbReference>
<dbReference type="InterPro" id="IPR027417">
    <property type="entry name" value="P-loop_NTPase"/>
</dbReference>
<dbReference type="SUPFAM" id="SSF52540">
    <property type="entry name" value="P-loop containing nucleoside triphosphate hydrolases"/>
    <property type="match status" value="2"/>
</dbReference>
<dbReference type="GO" id="GO:0009035">
    <property type="term" value="F:type I site-specific deoxyribonuclease activity"/>
    <property type="evidence" value="ECO:0007669"/>
    <property type="project" value="UniProtKB-EC"/>
</dbReference>
<evidence type="ECO:0000259" key="2">
    <source>
        <dbReference type="PROSITE" id="PS51192"/>
    </source>
</evidence>
<dbReference type="Gene3D" id="3.40.50.300">
    <property type="entry name" value="P-loop containing nucleotide triphosphate hydrolases"/>
    <property type="match status" value="2"/>
</dbReference>
<dbReference type="CDD" id="cd18800">
    <property type="entry name" value="SF2_C_EcoR124I-like"/>
    <property type="match status" value="1"/>
</dbReference>
<dbReference type="PATRIC" id="fig|1434106.5.peg.3020"/>
<gene>
    <name evidence="3" type="ORF">MSBR2_2351</name>
</gene>
<dbReference type="HOGENOM" id="CLU_005762_0_0_2"/>
<dbReference type="GeneID" id="24801402"/>
<dbReference type="InterPro" id="IPR051268">
    <property type="entry name" value="Type-I_R_enzyme_R_subunit"/>
</dbReference>
<dbReference type="PANTHER" id="PTHR30195:SF15">
    <property type="entry name" value="TYPE I RESTRICTION ENZYME HINDI ENDONUCLEASE SUBUNIT"/>
    <property type="match status" value="1"/>
</dbReference>
<evidence type="ECO:0000256" key="1">
    <source>
        <dbReference type="ARBA" id="ARBA00022747"/>
    </source>
</evidence>
<dbReference type="GO" id="GO:0003677">
    <property type="term" value="F:DNA binding"/>
    <property type="evidence" value="ECO:0007669"/>
    <property type="project" value="InterPro"/>
</dbReference>
<proteinExistence type="predicted"/>
<accession>A0A0E3R5N3</accession>
<name>A0A0E3R5N3_METBA</name>
<evidence type="ECO:0000313" key="3">
    <source>
        <dbReference type="EMBL" id="AKB58867.1"/>
    </source>
</evidence>
<organism evidence="3 4">
    <name type="scientific">Methanosarcina barkeri 227</name>
    <dbReference type="NCBI Taxonomy" id="1434106"/>
    <lineage>
        <taxon>Archaea</taxon>
        <taxon>Methanobacteriati</taxon>
        <taxon>Methanobacteriota</taxon>
        <taxon>Stenosarchaea group</taxon>
        <taxon>Methanomicrobia</taxon>
        <taxon>Methanosarcinales</taxon>
        <taxon>Methanosarcinaceae</taxon>
        <taxon>Methanosarcina</taxon>
    </lineage>
</organism>
<keyword evidence="3" id="KW-0378">Hydrolase</keyword>
<dbReference type="Pfam" id="PF18766">
    <property type="entry name" value="SWI2_SNF2"/>
    <property type="match status" value="1"/>
</dbReference>
<dbReference type="InterPro" id="IPR014001">
    <property type="entry name" value="Helicase_ATP-bd"/>
</dbReference>
<dbReference type="KEGG" id="mbar:MSBR2_2351"/>
<sequence>MVYAALQLRQNPELKSPTVIIVVDRIDLNSQITGTFNAANIPNTVTTESREELKRLLEQDTRKIIITTIHKFAEADGILNERDNIIVLVDEAHRTQEGDLGKKMREALPNAFLFGLTGTPINTRDRNTFWAFGAEEDKNGYMNKYGFEQSLKDKATLPIYFVPRSVELHINQKAIDEAFHEMIDQLEEDDKIQLSKRAAKFGVLVKSPDRIRKVCKNIVDHYKEHIEPSNFKGQIVTFDREACHLYKQEINKYLSPEESAVVMTLGQKDPEDWKDKYSLTDDELAKLLDRFRDPSDPLKLLIVTSKLLTGFDAPINEVMYLDKPMKDHTLLQAICRVNRPYKNKDHGLVVDYLGIFDNVANALNFDIKEIQNVISNLNKLKDEFPLALETCLAYFEGIDRSLEGYEGLLPAQECLLTNERRDQFAADYSYLARHWEALSPDSFLNPYETDYKWLTQVYQSIRPTDSNGKLVWYVLGPKTLDLIHENTTVQIIRDDLETLIMDADILEKISEKEASKRAKNIEIKIEWKLHKNANDPRFEELGKKLEELKNKHYKNTINSIEFLKGLLEIAKETVILERETPAEPVDNTKEALTQLFMECKIEQTPVIVEKIVNDIDSVVKYTRFDGWQWTDTGEKEIKKALRKTLLKYKLHKDQELFDKAYEYIREHY</sequence>
<dbReference type="EC" id="3.1.21.3" evidence="3"/>
<reference evidence="3 4" key="1">
    <citation type="submission" date="2014-07" db="EMBL/GenBank/DDBJ databases">
        <title>Methanogenic archaea and the global carbon cycle.</title>
        <authorList>
            <person name="Henriksen J.R."/>
            <person name="Luke J."/>
            <person name="Reinhart S."/>
            <person name="Benedict M.N."/>
            <person name="Youngblut N.D."/>
            <person name="Metcalf M.E."/>
            <person name="Whitaker R.J."/>
            <person name="Metcalf W.W."/>
        </authorList>
    </citation>
    <scope>NUCLEOTIDE SEQUENCE [LARGE SCALE GENOMIC DNA]</scope>
    <source>
        <strain evidence="3 4">227</strain>
    </source>
</reference>
<dbReference type="EMBL" id="CP009530">
    <property type="protein sequence ID" value="AKB58867.1"/>
    <property type="molecule type" value="Genomic_DNA"/>
</dbReference>
<keyword evidence="1" id="KW-0680">Restriction system</keyword>
<evidence type="ECO:0000313" key="4">
    <source>
        <dbReference type="Proteomes" id="UP000033079"/>
    </source>
</evidence>
<dbReference type="InterPro" id="IPR004473">
    <property type="entry name" value="Restrct_endonuc_typeI_HsdR"/>
</dbReference>
<protein>
    <submittedName>
        <fullName evidence="3">Type I restriction-modification system, restriction subunit R</fullName>
        <ecNumber evidence="3">3.1.21.3</ecNumber>
    </submittedName>
</protein>
<dbReference type="NCBIfam" id="TIGR00348">
    <property type="entry name" value="hsdR"/>
    <property type="match status" value="1"/>
</dbReference>
<dbReference type="PROSITE" id="PS51192">
    <property type="entry name" value="HELICASE_ATP_BIND_1"/>
    <property type="match status" value="1"/>
</dbReference>
<dbReference type="GO" id="GO:0009307">
    <property type="term" value="P:DNA restriction-modification system"/>
    <property type="evidence" value="ECO:0007669"/>
    <property type="project" value="UniProtKB-KW"/>
</dbReference>
<dbReference type="GO" id="GO:0005524">
    <property type="term" value="F:ATP binding"/>
    <property type="evidence" value="ECO:0007669"/>
    <property type="project" value="InterPro"/>
</dbReference>
<dbReference type="InterPro" id="IPR055180">
    <property type="entry name" value="HsdR_RecA-like_helicase_dom_2"/>
</dbReference>
<dbReference type="Pfam" id="PF22679">
    <property type="entry name" value="T1R_D3-like"/>
    <property type="match status" value="1"/>
</dbReference>
<dbReference type="InterPro" id="IPR040980">
    <property type="entry name" value="SWI2_SNF2"/>
</dbReference>